<dbReference type="RefSeq" id="WP_104604684.1">
    <property type="nucleotide sequence ID" value="NZ_CP082217.1"/>
</dbReference>
<name>A0A2S7DKE9_9XANT</name>
<sequence>MSWPLIAPALWQEPGLVLQDNSTDQQGAAAPDGLRQRADGLVGLSNMIGRRAWLRRPAAWALRWVDVSLRIFVIAFLFAVVIGVIDPFGLKRAGEVQSQRIAGRMFAPFYGMPPTSAGSPAASAQDHIAVVLIDDHTLQARESAWPPRYSYYDEVLRRVLAQQPRAVYVDILMEQRRDYDDSYTDARDGIAAEIGCAKVPVLFGVSAPGRRSIFSGVGSAASGCSTALPASNSDIVPVAQDVVTSWKGVGSDYPLLLAAKNVRDEGWVPSLSTGPGFGADYRSVALALYQQACRTRSDAGCRESARALNAQALGTPMSVQWGSTLPRLPVQPHGLGCVRTAPVGWWSRLASAAGLTVDGFLSGLDEQVENHRRERCAYTLTVFEEQLDDPTLAAVLKDRVVLIGTRLNGLGDQVISPVHQQLPGVYLHAMALDNLMQWGSERMYTDSLRDRLSELLGMLLICFTAGAALLLTPRISPRWLRSAVVVVACIGSSLLIVLVSQLYLRQPPGHWLSALVLACVAIWEVSWWNVREQPSARPAEIPETIHE</sequence>
<comment type="caution">
    <text evidence="3">The sequence shown here is derived from an EMBL/GenBank/DDBJ whole genome shotgun (WGS) entry which is preliminary data.</text>
</comment>
<feature type="transmembrane region" description="Helical" evidence="1">
    <location>
        <begin position="69"/>
        <end position="90"/>
    </location>
</feature>
<evidence type="ECO:0000256" key="1">
    <source>
        <dbReference type="SAM" id="Phobius"/>
    </source>
</evidence>
<gene>
    <name evidence="3" type="ORF">XcuCFBP2542_15565</name>
</gene>
<evidence type="ECO:0000313" key="3">
    <source>
        <dbReference type="EMBL" id="PPU74281.1"/>
    </source>
</evidence>
<feature type="domain" description="CHASE2" evidence="2">
    <location>
        <begin position="98"/>
        <end position="464"/>
    </location>
</feature>
<dbReference type="AlphaFoldDB" id="A0A2S7DKE9"/>
<keyword evidence="1" id="KW-0812">Transmembrane</keyword>
<reference evidence="3 4" key="1">
    <citation type="submission" date="2016-08" db="EMBL/GenBank/DDBJ databases">
        <authorList>
            <person name="Seilhamer J.J."/>
        </authorList>
    </citation>
    <scope>NUCLEOTIDE SEQUENCE [LARGE SCALE GENOMIC DNA]</scope>
    <source>
        <strain evidence="3 4">CFBP2542</strain>
    </source>
</reference>
<dbReference type="SMART" id="SM01080">
    <property type="entry name" value="CHASE2"/>
    <property type="match status" value="1"/>
</dbReference>
<evidence type="ECO:0000313" key="4">
    <source>
        <dbReference type="Proteomes" id="UP000239561"/>
    </source>
</evidence>
<feature type="transmembrane region" description="Helical" evidence="1">
    <location>
        <begin position="483"/>
        <end position="504"/>
    </location>
</feature>
<feature type="transmembrane region" description="Helical" evidence="1">
    <location>
        <begin position="511"/>
        <end position="530"/>
    </location>
</feature>
<dbReference type="Pfam" id="PF05226">
    <property type="entry name" value="CHASE2"/>
    <property type="match status" value="1"/>
</dbReference>
<dbReference type="Proteomes" id="UP000239561">
    <property type="component" value="Unassembled WGS sequence"/>
</dbReference>
<evidence type="ECO:0000259" key="2">
    <source>
        <dbReference type="SMART" id="SM01080"/>
    </source>
</evidence>
<protein>
    <recommendedName>
        <fullName evidence="2">CHASE2 domain-containing protein</fullName>
    </recommendedName>
</protein>
<accession>A0A2S7DKE9</accession>
<dbReference type="InterPro" id="IPR007890">
    <property type="entry name" value="CHASE2"/>
</dbReference>
<feature type="transmembrane region" description="Helical" evidence="1">
    <location>
        <begin position="452"/>
        <end position="471"/>
    </location>
</feature>
<proteinExistence type="predicted"/>
<keyword evidence="1" id="KW-0472">Membrane</keyword>
<dbReference type="EMBL" id="MDED01000035">
    <property type="protein sequence ID" value="PPU74281.1"/>
    <property type="molecule type" value="Genomic_DNA"/>
</dbReference>
<organism evidence="3 4">
    <name type="scientific">Xanthomonas cucurbitae</name>
    <dbReference type="NCBI Taxonomy" id="56453"/>
    <lineage>
        <taxon>Bacteria</taxon>
        <taxon>Pseudomonadati</taxon>
        <taxon>Pseudomonadota</taxon>
        <taxon>Gammaproteobacteria</taxon>
        <taxon>Lysobacterales</taxon>
        <taxon>Lysobacteraceae</taxon>
        <taxon>Xanthomonas</taxon>
    </lineage>
</organism>
<keyword evidence="1" id="KW-1133">Transmembrane helix</keyword>